<dbReference type="Proteomes" id="UP000183413">
    <property type="component" value="Unassembled WGS sequence"/>
</dbReference>
<keyword evidence="4" id="KW-0456">Lyase</keyword>
<organism evidence="6 7">
    <name type="scientific">Actinomadura madurae</name>
    <dbReference type="NCBI Taxonomy" id="1993"/>
    <lineage>
        <taxon>Bacteria</taxon>
        <taxon>Bacillati</taxon>
        <taxon>Actinomycetota</taxon>
        <taxon>Actinomycetes</taxon>
        <taxon>Streptosporangiales</taxon>
        <taxon>Thermomonosporaceae</taxon>
        <taxon>Actinomadura</taxon>
    </lineage>
</organism>
<dbReference type="EMBL" id="FOVH01000005">
    <property type="protein sequence ID" value="SFO38609.1"/>
    <property type="molecule type" value="Genomic_DNA"/>
</dbReference>
<gene>
    <name evidence="6" type="ORF">SAMN04489713_105368</name>
</gene>
<accession>A0A1I5GRR4</accession>
<dbReference type="OrthoDB" id="9805177at2"/>
<dbReference type="CDD" id="cd00452">
    <property type="entry name" value="KDPG_aldolase"/>
    <property type="match status" value="1"/>
</dbReference>
<dbReference type="Gene3D" id="3.20.20.70">
    <property type="entry name" value="Aldolase class I"/>
    <property type="match status" value="1"/>
</dbReference>
<dbReference type="STRING" id="1993.SAMN04489713_105368"/>
<dbReference type="InterPro" id="IPR000887">
    <property type="entry name" value="Aldlse_KDPG_KHG"/>
</dbReference>
<reference evidence="6 7" key="1">
    <citation type="submission" date="2016-10" db="EMBL/GenBank/DDBJ databases">
        <authorList>
            <person name="de Groot N.N."/>
        </authorList>
    </citation>
    <scope>NUCLEOTIDE SEQUENCE [LARGE SCALE GENOMIC DNA]</scope>
    <source>
        <strain evidence="6 7">DSM 43067</strain>
    </source>
</reference>
<dbReference type="SUPFAM" id="SSF51569">
    <property type="entry name" value="Aldolase"/>
    <property type="match status" value="1"/>
</dbReference>
<dbReference type="PANTHER" id="PTHR30246">
    <property type="entry name" value="2-KETO-3-DEOXY-6-PHOSPHOGLUCONATE ALDOLASE"/>
    <property type="match status" value="1"/>
</dbReference>
<evidence type="ECO:0000313" key="7">
    <source>
        <dbReference type="Proteomes" id="UP000183413"/>
    </source>
</evidence>
<dbReference type="Pfam" id="PF01081">
    <property type="entry name" value="Aldolase"/>
    <property type="match status" value="1"/>
</dbReference>
<dbReference type="PANTHER" id="PTHR30246:SF1">
    <property type="entry name" value="2-DEHYDRO-3-DEOXY-6-PHOSPHOGALACTONATE ALDOLASE-RELATED"/>
    <property type="match status" value="1"/>
</dbReference>
<evidence type="ECO:0000256" key="2">
    <source>
        <dbReference type="ARBA" id="ARBA00006906"/>
    </source>
</evidence>
<dbReference type="InParanoid" id="A0A1I5GRR4"/>
<proteinExistence type="inferred from homology"/>
<protein>
    <submittedName>
        <fullName evidence="6">2-dehydro-3-deoxyphosphogluconate aldolase / (4S)-4-hydroxy-2-oxoglutarate aldolase</fullName>
    </submittedName>
</protein>
<evidence type="ECO:0000256" key="4">
    <source>
        <dbReference type="ARBA" id="ARBA00023239"/>
    </source>
</evidence>
<name>A0A1I5GRR4_9ACTN</name>
<evidence type="ECO:0000256" key="1">
    <source>
        <dbReference type="ARBA" id="ARBA00004761"/>
    </source>
</evidence>
<comment type="similarity">
    <text evidence="2">Belongs to the KHG/KDPG aldolase family.</text>
</comment>
<dbReference type="InterPro" id="IPR013785">
    <property type="entry name" value="Aldolase_TIM"/>
</dbReference>
<evidence type="ECO:0000256" key="3">
    <source>
        <dbReference type="ARBA" id="ARBA00011233"/>
    </source>
</evidence>
<dbReference type="AlphaFoldDB" id="A0A1I5GRR4"/>
<comment type="pathway">
    <text evidence="1">Carbohydrate acid metabolism.</text>
</comment>
<dbReference type="GeneID" id="99652272"/>
<comment type="subunit">
    <text evidence="3">Homotrimer.</text>
</comment>
<dbReference type="GO" id="GO:0016829">
    <property type="term" value="F:lyase activity"/>
    <property type="evidence" value="ECO:0007669"/>
    <property type="project" value="UniProtKB-KW"/>
</dbReference>
<dbReference type="RefSeq" id="WP_075021578.1">
    <property type="nucleotide sequence ID" value="NZ_CP083237.1"/>
</dbReference>
<sequence length="211" mass="21282">MDPLDAGTLRDHGCIAILRANNAEHFPAVTRTLVDSGIHIIEFSLTTRGALTAVQELAGTLPAHVQLGAGTVTTVAEAKAAADAGARFLVTPAVSVPVIEYAGTVPLPIVVGAFTPTEILTAWTSGATAIKIFPAALGGPVYLRSLRDPFPEIPLVPTGGVDLSAASAYIAAGATALGMGSPLLGSAPEGGSLAELSARARQLRSALSAVQ</sequence>
<keyword evidence="7" id="KW-1185">Reference proteome</keyword>
<evidence type="ECO:0000256" key="5">
    <source>
        <dbReference type="ARBA" id="ARBA00023277"/>
    </source>
</evidence>
<keyword evidence="5" id="KW-0119">Carbohydrate metabolism</keyword>
<evidence type="ECO:0000313" key="6">
    <source>
        <dbReference type="EMBL" id="SFO38609.1"/>
    </source>
</evidence>